<accession>A0ABD1MJ32</accession>
<dbReference type="SMART" id="SM00501">
    <property type="entry name" value="BRIGHT"/>
    <property type="match status" value="1"/>
</dbReference>
<proteinExistence type="predicted"/>
<dbReference type="InterPro" id="IPR045303">
    <property type="entry name" value="ARID_HMGB9-like"/>
</dbReference>
<dbReference type="PANTHER" id="PTHR46691:SF6">
    <property type="entry name" value="HIGH MOBILITY GROUP B PROTEIN 10-RELATED"/>
    <property type="match status" value="1"/>
</dbReference>
<dbReference type="Gene3D" id="1.10.30.10">
    <property type="entry name" value="High mobility group box domain"/>
    <property type="match status" value="1"/>
</dbReference>
<comment type="caution">
    <text evidence="5">The sequence shown here is derived from an EMBL/GenBank/DDBJ whole genome shotgun (WGS) entry which is preliminary data.</text>
</comment>
<dbReference type="EMBL" id="JBGMDY010000004">
    <property type="protein sequence ID" value="KAL2335832.1"/>
    <property type="molecule type" value="Genomic_DNA"/>
</dbReference>
<organism evidence="5 6">
    <name type="scientific">Flemingia macrophylla</name>
    <dbReference type="NCBI Taxonomy" id="520843"/>
    <lineage>
        <taxon>Eukaryota</taxon>
        <taxon>Viridiplantae</taxon>
        <taxon>Streptophyta</taxon>
        <taxon>Embryophyta</taxon>
        <taxon>Tracheophyta</taxon>
        <taxon>Spermatophyta</taxon>
        <taxon>Magnoliopsida</taxon>
        <taxon>eudicotyledons</taxon>
        <taxon>Gunneridae</taxon>
        <taxon>Pentapetalae</taxon>
        <taxon>rosids</taxon>
        <taxon>fabids</taxon>
        <taxon>Fabales</taxon>
        <taxon>Fabaceae</taxon>
        <taxon>Papilionoideae</taxon>
        <taxon>50 kb inversion clade</taxon>
        <taxon>NPAAA clade</taxon>
        <taxon>indigoferoid/millettioid clade</taxon>
        <taxon>Phaseoleae</taxon>
        <taxon>Flemingia</taxon>
    </lineage>
</organism>
<dbReference type="InterPro" id="IPR001606">
    <property type="entry name" value="ARID_dom"/>
</dbReference>
<feature type="region of interest" description="Disordered" evidence="2">
    <location>
        <begin position="229"/>
        <end position="268"/>
    </location>
</feature>
<reference evidence="5 6" key="1">
    <citation type="submission" date="2024-08" db="EMBL/GenBank/DDBJ databases">
        <title>Insights into the chromosomal genome structure of Flemingia macrophylla.</title>
        <authorList>
            <person name="Ding Y."/>
            <person name="Zhao Y."/>
            <person name="Bi W."/>
            <person name="Wu M."/>
            <person name="Zhao G."/>
            <person name="Gong Y."/>
            <person name="Li W."/>
            <person name="Zhang P."/>
        </authorList>
    </citation>
    <scope>NUCLEOTIDE SEQUENCE [LARGE SCALE GENOMIC DNA]</scope>
    <source>
        <strain evidence="5">DYQJB</strain>
        <tissue evidence="5">Leaf</tissue>
    </source>
</reference>
<feature type="compositionally biased region" description="Basic and acidic residues" evidence="2">
    <location>
        <begin position="319"/>
        <end position="330"/>
    </location>
</feature>
<dbReference type="InterPro" id="IPR009071">
    <property type="entry name" value="HMG_box_dom"/>
</dbReference>
<feature type="region of interest" description="Disordered" evidence="2">
    <location>
        <begin position="1"/>
        <end position="45"/>
    </location>
</feature>
<dbReference type="SUPFAM" id="SSF47095">
    <property type="entry name" value="HMG-box"/>
    <property type="match status" value="1"/>
</dbReference>
<dbReference type="Proteomes" id="UP001603857">
    <property type="component" value="Unassembled WGS sequence"/>
</dbReference>
<name>A0ABD1MJ32_9FABA</name>
<feature type="domain" description="ARID" evidence="4">
    <location>
        <begin position="52"/>
        <end position="143"/>
    </location>
</feature>
<dbReference type="GO" id="GO:0005634">
    <property type="term" value="C:nucleus"/>
    <property type="evidence" value="ECO:0007669"/>
    <property type="project" value="UniProtKB-UniRule"/>
</dbReference>
<dbReference type="PROSITE" id="PS51011">
    <property type="entry name" value="ARID"/>
    <property type="match status" value="1"/>
</dbReference>
<dbReference type="SMART" id="SM01014">
    <property type="entry name" value="ARID"/>
    <property type="match status" value="1"/>
</dbReference>
<keyword evidence="1" id="KW-0238">DNA-binding</keyword>
<dbReference type="SUPFAM" id="SSF46774">
    <property type="entry name" value="ARID-like"/>
    <property type="match status" value="1"/>
</dbReference>
<feature type="compositionally biased region" description="Polar residues" evidence="2">
    <location>
        <begin position="229"/>
        <end position="254"/>
    </location>
</feature>
<evidence type="ECO:0000259" key="3">
    <source>
        <dbReference type="PROSITE" id="PS50118"/>
    </source>
</evidence>
<keyword evidence="6" id="KW-1185">Reference proteome</keyword>
<protein>
    <recommendedName>
        <fullName evidence="7">High mobility group B protein 10</fullName>
    </recommendedName>
</protein>
<feature type="compositionally biased region" description="Polar residues" evidence="2">
    <location>
        <begin position="1"/>
        <end position="32"/>
    </location>
</feature>
<dbReference type="AlphaFoldDB" id="A0ABD1MJ32"/>
<dbReference type="InterPro" id="IPR036431">
    <property type="entry name" value="ARID_dom_sf"/>
</dbReference>
<evidence type="ECO:0000256" key="2">
    <source>
        <dbReference type="SAM" id="MobiDB-lite"/>
    </source>
</evidence>
<evidence type="ECO:0000259" key="4">
    <source>
        <dbReference type="PROSITE" id="PS51011"/>
    </source>
</evidence>
<gene>
    <name evidence="5" type="ORF">Fmac_010278</name>
</gene>
<dbReference type="PANTHER" id="PTHR46691">
    <property type="entry name" value="HIGH MOBILITY GROUP B PROTEIN 9"/>
    <property type="match status" value="1"/>
</dbReference>
<evidence type="ECO:0000313" key="5">
    <source>
        <dbReference type="EMBL" id="KAL2335832.1"/>
    </source>
</evidence>
<sequence>MNMTNKPNSCVSTNVSQSQLQLSERPNGSEGSSGARPTTPYPAPTASYQDIVRDASLFWEKLQAFHGSIGTKYKVTTVGGKSLDLHRLFVEVTSRGGIEKVIFDRNWKEVIKAFNFRDTLTSASFMVRKSYLSMLYHFEQVYYFGKQGIPSPTPDLMSRGQSGQSGHSHSSTGLVEVAAANNSPVQDSPVQAFDTLLSGTIDMKFDGGYVVTMTVGSEQLKGVLFHVPNNMSQSSHTEGTSSTKNHGEGMTSSQSRKRAKYAPHDPSKLKSNMSGYKFFFAENYARLKPAYNGQEKAISQRIGFLWNNLSEAERQVYEEKEMREKERGRTELVNYKSNNSSNAQ</sequence>
<dbReference type="Pfam" id="PF00505">
    <property type="entry name" value="HMG_box"/>
    <property type="match status" value="1"/>
</dbReference>
<feature type="DNA-binding region" description="HMG box" evidence="1">
    <location>
        <begin position="269"/>
        <end position="336"/>
    </location>
</feature>
<dbReference type="Gene3D" id="1.10.150.60">
    <property type="entry name" value="ARID DNA-binding domain"/>
    <property type="match status" value="1"/>
</dbReference>
<dbReference type="Pfam" id="PF01388">
    <property type="entry name" value="ARID"/>
    <property type="match status" value="1"/>
</dbReference>
<dbReference type="InterPro" id="IPR036910">
    <property type="entry name" value="HMG_box_dom_sf"/>
</dbReference>
<evidence type="ECO:0000313" key="6">
    <source>
        <dbReference type="Proteomes" id="UP001603857"/>
    </source>
</evidence>
<evidence type="ECO:0008006" key="7">
    <source>
        <dbReference type="Google" id="ProtNLM"/>
    </source>
</evidence>
<dbReference type="SMART" id="SM00398">
    <property type="entry name" value="HMG"/>
    <property type="match status" value="1"/>
</dbReference>
<feature type="region of interest" description="Disordered" evidence="2">
    <location>
        <begin position="319"/>
        <end position="344"/>
    </location>
</feature>
<dbReference type="PROSITE" id="PS50118">
    <property type="entry name" value="HMG_BOX_2"/>
    <property type="match status" value="1"/>
</dbReference>
<feature type="compositionally biased region" description="Polar residues" evidence="2">
    <location>
        <begin position="335"/>
        <end position="344"/>
    </location>
</feature>
<dbReference type="CDD" id="cd16872">
    <property type="entry name" value="ARID_HMGB9-like"/>
    <property type="match status" value="1"/>
</dbReference>
<keyword evidence="1" id="KW-0539">Nucleus</keyword>
<feature type="domain" description="HMG box" evidence="3">
    <location>
        <begin position="269"/>
        <end position="336"/>
    </location>
</feature>
<evidence type="ECO:0000256" key="1">
    <source>
        <dbReference type="PROSITE-ProRule" id="PRU00267"/>
    </source>
</evidence>
<dbReference type="GO" id="GO:0003677">
    <property type="term" value="F:DNA binding"/>
    <property type="evidence" value="ECO:0007669"/>
    <property type="project" value="UniProtKB-UniRule"/>
</dbReference>